<dbReference type="InterPro" id="IPR011333">
    <property type="entry name" value="SKP1/BTB/POZ_sf"/>
</dbReference>
<protein>
    <recommendedName>
        <fullName evidence="1">BTB domain-containing protein</fullName>
    </recommendedName>
</protein>
<name>A0AAD7KDU0_9AGAR</name>
<dbReference type="Gene3D" id="3.30.710.10">
    <property type="entry name" value="Potassium Channel Kv1.1, Chain A"/>
    <property type="match status" value="1"/>
</dbReference>
<dbReference type="CDD" id="cd18186">
    <property type="entry name" value="BTB_POZ_ZBTB_KLHL-like"/>
    <property type="match status" value="1"/>
</dbReference>
<dbReference type="SMART" id="SM00225">
    <property type="entry name" value="BTB"/>
    <property type="match status" value="1"/>
</dbReference>
<comment type="caution">
    <text evidence="2">The sequence shown here is derived from an EMBL/GenBank/DDBJ whole genome shotgun (WGS) entry which is preliminary data.</text>
</comment>
<evidence type="ECO:0000313" key="2">
    <source>
        <dbReference type="EMBL" id="KAJ7782687.1"/>
    </source>
</evidence>
<dbReference type="Proteomes" id="UP001215598">
    <property type="component" value="Unassembled WGS sequence"/>
</dbReference>
<proteinExistence type="predicted"/>
<reference evidence="2" key="1">
    <citation type="submission" date="2023-03" db="EMBL/GenBank/DDBJ databases">
        <title>Massive genome expansion in bonnet fungi (Mycena s.s.) driven by repeated elements and novel gene families across ecological guilds.</title>
        <authorList>
            <consortium name="Lawrence Berkeley National Laboratory"/>
            <person name="Harder C.B."/>
            <person name="Miyauchi S."/>
            <person name="Viragh M."/>
            <person name="Kuo A."/>
            <person name="Thoen E."/>
            <person name="Andreopoulos B."/>
            <person name="Lu D."/>
            <person name="Skrede I."/>
            <person name="Drula E."/>
            <person name="Henrissat B."/>
            <person name="Morin E."/>
            <person name="Kohler A."/>
            <person name="Barry K."/>
            <person name="LaButti K."/>
            <person name="Morin E."/>
            <person name="Salamov A."/>
            <person name="Lipzen A."/>
            <person name="Mereny Z."/>
            <person name="Hegedus B."/>
            <person name="Baldrian P."/>
            <person name="Stursova M."/>
            <person name="Weitz H."/>
            <person name="Taylor A."/>
            <person name="Grigoriev I.V."/>
            <person name="Nagy L.G."/>
            <person name="Martin F."/>
            <person name="Kauserud H."/>
        </authorList>
    </citation>
    <scope>NUCLEOTIDE SEQUENCE</scope>
    <source>
        <strain evidence="2">CBHHK182m</strain>
    </source>
</reference>
<dbReference type="Pfam" id="PF00651">
    <property type="entry name" value="BTB"/>
    <property type="match status" value="1"/>
</dbReference>
<sequence length="313" mass="35406">MSQPRPPLPTKRQRTEDVIATRSDVWHKDGSVVLQAENTQFRVHWSILAINSPFFHDMQDLPQPPDSATVDGYPVVELQDASIDVGHLLRVLYNPYAKSADAQHFSSKQSIPMPVVIALVRLGRKYEFTALLRSAVERLNFDHPTTLKELSLRLPIPGRILRYPGIVIDVITLARENNILSVLPEAYYRALRHTQADIFDGVPRGDTTVASLASIDQRRCVVGREALLVKQFQRSYTLGWLANWDYPAAECLNPARCSTQRASLLSLYLNNPKIRIFAAMPRKSTLAGREKAWNELPNIFGLSPSWDELKNEI</sequence>
<feature type="domain" description="BTB" evidence="1">
    <location>
        <begin position="30"/>
        <end position="94"/>
    </location>
</feature>
<dbReference type="EMBL" id="JARKIB010000003">
    <property type="protein sequence ID" value="KAJ7782687.1"/>
    <property type="molecule type" value="Genomic_DNA"/>
</dbReference>
<dbReference type="InterPro" id="IPR000210">
    <property type="entry name" value="BTB/POZ_dom"/>
</dbReference>
<gene>
    <name evidence="2" type="ORF">B0H16DRAFT_1493980</name>
</gene>
<organism evidence="2 3">
    <name type="scientific">Mycena metata</name>
    <dbReference type="NCBI Taxonomy" id="1033252"/>
    <lineage>
        <taxon>Eukaryota</taxon>
        <taxon>Fungi</taxon>
        <taxon>Dikarya</taxon>
        <taxon>Basidiomycota</taxon>
        <taxon>Agaricomycotina</taxon>
        <taxon>Agaricomycetes</taxon>
        <taxon>Agaricomycetidae</taxon>
        <taxon>Agaricales</taxon>
        <taxon>Marasmiineae</taxon>
        <taxon>Mycenaceae</taxon>
        <taxon>Mycena</taxon>
    </lineage>
</organism>
<evidence type="ECO:0000259" key="1">
    <source>
        <dbReference type="PROSITE" id="PS50097"/>
    </source>
</evidence>
<dbReference type="SUPFAM" id="SSF54695">
    <property type="entry name" value="POZ domain"/>
    <property type="match status" value="1"/>
</dbReference>
<dbReference type="PROSITE" id="PS50097">
    <property type="entry name" value="BTB"/>
    <property type="match status" value="1"/>
</dbReference>
<evidence type="ECO:0000313" key="3">
    <source>
        <dbReference type="Proteomes" id="UP001215598"/>
    </source>
</evidence>
<keyword evidence="3" id="KW-1185">Reference proteome</keyword>
<accession>A0AAD7KDU0</accession>
<dbReference type="AlphaFoldDB" id="A0AAD7KDU0"/>